<dbReference type="RefSeq" id="WP_230559439.1">
    <property type="nucleotide sequence ID" value="NZ_JAJITC010000001.1"/>
</dbReference>
<dbReference type="EMBL" id="JAJITC010000001">
    <property type="protein sequence ID" value="MCC8400524.1"/>
    <property type="molecule type" value="Genomic_DNA"/>
</dbReference>
<accession>A0ABS8K728</accession>
<organism evidence="2 3">
    <name type="scientific">Paraburkholderia translucens</name>
    <dbReference type="NCBI Taxonomy" id="2886945"/>
    <lineage>
        <taxon>Bacteria</taxon>
        <taxon>Pseudomonadati</taxon>
        <taxon>Pseudomonadota</taxon>
        <taxon>Betaproteobacteria</taxon>
        <taxon>Burkholderiales</taxon>
        <taxon>Burkholderiaceae</taxon>
        <taxon>Paraburkholderia</taxon>
    </lineage>
</organism>
<name>A0ABS8K728_9BURK</name>
<dbReference type="Proteomes" id="UP001430614">
    <property type="component" value="Unassembled WGS sequence"/>
</dbReference>
<reference evidence="2 3" key="1">
    <citation type="submission" date="2021-11" db="EMBL/GenBank/DDBJ databases">
        <authorList>
            <person name="Oh E.-T."/>
            <person name="Kim S.-B."/>
        </authorList>
    </citation>
    <scope>NUCLEOTIDE SEQUENCE [LARGE SCALE GENOMIC DNA]</scope>
    <source>
        <strain evidence="2 3">MMS20-SJTN17</strain>
    </source>
</reference>
<feature type="region of interest" description="Disordered" evidence="1">
    <location>
        <begin position="23"/>
        <end position="49"/>
    </location>
</feature>
<protein>
    <submittedName>
        <fullName evidence="2">Uncharacterized protein</fullName>
    </submittedName>
</protein>
<gene>
    <name evidence="2" type="ORF">LJ655_01215</name>
</gene>
<keyword evidence="3" id="KW-1185">Reference proteome</keyword>
<evidence type="ECO:0000313" key="3">
    <source>
        <dbReference type="Proteomes" id="UP001430614"/>
    </source>
</evidence>
<sequence length="124" mass="13748">MSKNLERRVNRKLAGCAVRCEADSARNGRNRRALRSDAPSRTVSPPSRGAAVAKLPGVEVVFYKEILDHRGFPHRCEVMRVCCDGAQDAAAVCGAIHRFERLQRVTLWKVAADGYEVVSKRAAR</sequence>
<evidence type="ECO:0000313" key="2">
    <source>
        <dbReference type="EMBL" id="MCC8400524.1"/>
    </source>
</evidence>
<proteinExistence type="predicted"/>
<comment type="caution">
    <text evidence="2">The sequence shown here is derived from an EMBL/GenBank/DDBJ whole genome shotgun (WGS) entry which is preliminary data.</text>
</comment>
<evidence type="ECO:0000256" key="1">
    <source>
        <dbReference type="SAM" id="MobiDB-lite"/>
    </source>
</evidence>